<evidence type="ECO:0000313" key="3">
    <source>
        <dbReference type="EMBL" id="TET86628.1"/>
    </source>
</evidence>
<dbReference type="InterPro" id="IPR007686">
    <property type="entry name" value="YutG/PgpA"/>
</dbReference>
<dbReference type="Proteomes" id="UP000315669">
    <property type="component" value="Unassembled WGS sequence"/>
</dbReference>
<organism evidence="3 4">
    <name type="scientific">Aerophobetes bacterium</name>
    <dbReference type="NCBI Taxonomy" id="2030807"/>
    <lineage>
        <taxon>Bacteria</taxon>
        <taxon>Candidatus Aerophobota</taxon>
    </lineage>
</organism>
<evidence type="ECO:0000259" key="2">
    <source>
        <dbReference type="Pfam" id="PF04608"/>
    </source>
</evidence>
<dbReference type="AlphaFoldDB" id="A0A523Y503"/>
<dbReference type="PIRSF" id="PIRSF006162">
    <property type="entry name" value="PgpA"/>
    <property type="match status" value="1"/>
</dbReference>
<dbReference type="EMBL" id="SOII01000006">
    <property type="protein sequence ID" value="TET86628.1"/>
    <property type="molecule type" value="Genomic_DNA"/>
</dbReference>
<dbReference type="GO" id="GO:0006629">
    <property type="term" value="P:lipid metabolic process"/>
    <property type="evidence" value="ECO:0007669"/>
    <property type="project" value="InterPro"/>
</dbReference>
<keyword evidence="1" id="KW-0812">Transmembrane</keyword>
<feature type="domain" description="YutG/PgpA" evidence="2">
    <location>
        <begin position="8"/>
        <end position="146"/>
    </location>
</feature>
<evidence type="ECO:0000256" key="1">
    <source>
        <dbReference type="SAM" id="Phobius"/>
    </source>
</evidence>
<sequence>MKKLYILLGTVGGVGYIPFLPGTLGTMVGVTIYVIFSRFFPQTISYIIMLAVFLIGGIWISGKCNQYFEGDDNSSIVIDELVGFLITMFLVPFSFRFLLLGFVLFRVIDITKPFKIGKIEKVSGGWGIMGDDIAAGVLANLIIQALRTMLAW</sequence>
<dbReference type="Pfam" id="PF04608">
    <property type="entry name" value="PgpA"/>
    <property type="match status" value="1"/>
</dbReference>
<comment type="caution">
    <text evidence="3">The sequence shown here is derived from an EMBL/GenBank/DDBJ whole genome shotgun (WGS) entry which is preliminary data.</text>
</comment>
<protein>
    <submittedName>
        <fullName evidence="3">Phosphatidylglycerophosphatase A</fullName>
    </submittedName>
</protein>
<evidence type="ECO:0000313" key="4">
    <source>
        <dbReference type="Proteomes" id="UP000315669"/>
    </source>
</evidence>
<keyword evidence="1" id="KW-0472">Membrane</keyword>
<feature type="transmembrane region" description="Helical" evidence="1">
    <location>
        <begin position="81"/>
        <end position="105"/>
    </location>
</feature>
<dbReference type="InterPro" id="IPR026037">
    <property type="entry name" value="PgpA"/>
</dbReference>
<gene>
    <name evidence="3" type="ORF">E3J32_00085</name>
</gene>
<dbReference type="CDD" id="cd06971">
    <property type="entry name" value="PgpA"/>
    <property type="match status" value="1"/>
</dbReference>
<feature type="transmembrane region" description="Helical" evidence="1">
    <location>
        <begin position="43"/>
        <end position="61"/>
    </location>
</feature>
<dbReference type="SUPFAM" id="SSF101307">
    <property type="entry name" value="YutG-like"/>
    <property type="match status" value="1"/>
</dbReference>
<dbReference type="InterPro" id="IPR036681">
    <property type="entry name" value="PgpA-like_sf"/>
</dbReference>
<dbReference type="PANTHER" id="PTHR36305:SF1">
    <property type="entry name" value="PHOSPHATIDYLGLYCEROPHOSPHATASE A"/>
    <property type="match status" value="1"/>
</dbReference>
<accession>A0A523Y503</accession>
<name>A0A523Y503_UNCAE</name>
<dbReference type="PANTHER" id="PTHR36305">
    <property type="entry name" value="PHOSPHATIDYLGLYCEROPHOSPHATASE A"/>
    <property type="match status" value="1"/>
</dbReference>
<keyword evidence="1" id="KW-1133">Transmembrane helix</keyword>
<reference evidence="3 4" key="1">
    <citation type="submission" date="2019-03" db="EMBL/GenBank/DDBJ databases">
        <title>Metabolic potential of uncultured bacteria and archaea associated with petroleum seepage in deep-sea sediments.</title>
        <authorList>
            <person name="Dong X."/>
            <person name="Hubert C."/>
        </authorList>
    </citation>
    <scope>NUCLEOTIDE SEQUENCE [LARGE SCALE GENOMIC DNA]</scope>
    <source>
        <strain evidence="3">E29_bin25</strain>
    </source>
</reference>
<dbReference type="GO" id="GO:0008962">
    <property type="term" value="F:phosphatidylglycerophosphatase activity"/>
    <property type="evidence" value="ECO:0007669"/>
    <property type="project" value="InterPro"/>
</dbReference>
<proteinExistence type="predicted"/>
<feature type="transmembrane region" description="Helical" evidence="1">
    <location>
        <begin position="6"/>
        <end position="36"/>
    </location>
</feature>